<evidence type="ECO:0000256" key="1">
    <source>
        <dbReference type="ARBA" id="ARBA00007847"/>
    </source>
</evidence>
<sequence>MKTIGLLGGMSWESTQHYYQQINEGIKQQLGGLHSAKVAMVSVDFAPIAELQHQGDWRQLSQLLINAALQVQAAGADALVICSNTIHKVADEIEASLTIPLLHIADATGAEIQRRQLKKVALLGTNFTMEQPFYKQRLQDKFAIEVIIPAAEQRALIHQVIYQELCLGKINAASKQQFLDIIDQLVANGAEAVILGCTEIGMLLQQCDHAIPLLDTTAIHATCAVNFALSKSS</sequence>
<dbReference type="InterPro" id="IPR015942">
    <property type="entry name" value="Asp/Glu/hydantoin_racemase"/>
</dbReference>
<name>A0ABT2FI58_9GAMM</name>
<dbReference type="Pfam" id="PF01177">
    <property type="entry name" value="Asp_Glu_race"/>
    <property type="match status" value="1"/>
</dbReference>
<dbReference type="Gene3D" id="3.40.50.1860">
    <property type="match status" value="2"/>
</dbReference>
<dbReference type="NCBIfam" id="TIGR00035">
    <property type="entry name" value="asp_race"/>
    <property type="match status" value="1"/>
</dbReference>
<gene>
    <name evidence="3" type="ORF">L9G74_04445</name>
</gene>
<protein>
    <submittedName>
        <fullName evidence="3">Aspartate/glutamate racemase family protein</fullName>
    </submittedName>
</protein>
<evidence type="ECO:0000313" key="4">
    <source>
        <dbReference type="Proteomes" id="UP001201549"/>
    </source>
</evidence>
<comment type="caution">
    <text evidence="3">The sequence shown here is derived from an EMBL/GenBank/DDBJ whole genome shotgun (WGS) entry which is preliminary data.</text>
</comment>
<dbReference type="InterPro" id="IPR001920">
    <property type="entry name" value="Asp/Glu_race"/>
</dbReference>
<dbReference type="PANTHER" id="PTHR21198:SF7">
    <property type="entry name" value="ASPARTATE-GLUTAMATE RACEMASE FAMILY"/>
    <property type="match status" value="1"/>
</dbReference>
<comment type="similarity">
    <text evidence="1">Belongs to the aspartate/glutamate racemases family.</text>
</comment>
<dbReference type="Proteomes" id="UP001201549">
    <property type="component" value="Unassembled WGS sequence"/>
</dbReference>
<dbReference type="InterPro" id="IPR004380">
    <property type="entry name" value="Asp_race"/>
</dbReference>
<evidence type="ECO:0000313" key="3">
    <source>
        <dbReference type="EMBL" id="MCS4555677.1"/>
    </source>
</evidence>
<dbReference type="SUPFAM" id="SSF53681">
    <property type="entry name" value="Aspartate/glutamate racemase"/>
    <property type="match status" value="2"/>
</dbReference>
<proteinExistence type="inferred from homology"/>
<organism evidence="3 4">
    <name type="scientific">Shewanella electrica</name>
    <dbReference type="NCBI Taxonomy" id="515560"/>
    <lineage>
        <taxon>Bacteria</taxon>
        <taxon>Pseudomonadati</taxon>
        <taxon>Pseudomonadota</taxon>
        <taxon>Gammaproteobacteria</taxon>
        <taxon>Alteromonadales</taxon>
        <taxon>Shewanellaceae</taxon>
        <taxon>Shewanella</taxon>
    </lineage>
</organism>
<evidence type="ECO:0000256" key="2">
    <source>
        <dbReference type="ARBA" id="ARBA00023235"/>
    </source>
</evidence>
<dbReference type="PANTHER" id="PTHR21198">
    <property type="entry name" value="GLUTAMATE RACEMASE"/>
    <property type="match status" value="1"/>
</dbReference>
<reference evidence="4" key="1">
    <citation type="submission" date="2023-07" db="EMBL/GenBank/DDBJ databases">
        <title>Shewanella mangrovi sp. nov., an acetaldehyde- degrading bacterium isolated from mangrove sediment.</title>
        <authorList>
            <person name="Liu Y."/>
        </authorList>
    </citation>
    <scope>NUCLEOTIDE SEQUENCE [LARGE SCALE GENOMIC DNA]</scope>
    <source>
        <strain evidence="4">C32</strain>
    </source>
</reference>
<keyword evidence="4" id="KW-1185">Reference proteome</keyword>
<keyword evidence="2" id="KW-0413">Isomerase</keyword>
<accession>A0ABT2FI58</accession>
<dbReference type="RefSeq" id="WP_238895069.1">
    <property type="nucleotide sequence ID" value="NZ_JAKOGG010000002.1"/>
</dbReference>
<dbReference type="EMBL" id="JAKOGG010000002">
    <property type="protein sequence ID" value="MCS4555677.1"/>
    <property type="molecule type" value="Genomic_DNA"/>
</dbReference>